<name>A0A5C5Z4H1_9BACT</name>
<evidence type="ECO:0000313" key="1">
    <source>
        <dbReference type="EMBL" id="TWT81907.1"/>
    </source>
</evidence>
<dbReference type="OrthoDB" id="247580at2"/>
<organism evidence="1 2">
    <name type="scientific">Novipirellula herctigrandis</name>
    <dbReference type="NCBI Taxonomy" id="2527986"/>
    <lineage>
        <taxon>Bacteria</taxon>
        <taxon>Pseudomonadati</taxon>
        <taxon>Planctomycetota</taxon>
        <taxon>Planctomycetia</taxon>
        <taxon>Pirellulales</taxon>
        <taxon>Pirellulaceae</taxon>
        <taxon>Novipirellula</taxon>
    </lineage>
</organism>
<evidence type="ECO:0000313" key="2">
    <source>
        <dbReference type="Proteomes" id="UP000315010"/>
    </source>
</evidence>
<protein>
    <recommendedName>
        <fullName evidence="3">DUF1570 domain-containing protein</fullName>
    </recommendedName>
</protein>
<keyword evidence="2" id="KW-1185">Reference proteome</keyword>
<evidence type="ECO:0008006" key="3">
    <source>
        <dbReference type="Google" id="ProtNLM"/>
    </source>
</evidence>
<sequence>MNAARTLHFLIGLWTGLAICHFAVAGDFAKYSGKHITLTTDIESDEEASRLVESFDAVVPQWEEFFDLPNSGQTNWQIEAFVMRDKSAFIEAGLISGRIPEFSQGYALGNTVWVVAQPSEYYTRHLLLHEGVHALAIDRFDGTGPSWFAEGTAEVLSTHRFVGSDARVGGVPVDRESVPYWGRLKVMSERRTEGDIPAIETVMRYPADLKADPEAYGWSWAAVMLLSEYPEYRSVYQAAAREGRDNSSQFTRQLYQRLFPQWPAVVARWRLMCNQLDYGYNWDANRVAIDVSDPLWNGAKRSFPVDASQGWQSSGVRIPASTTFQVSASGRCTIANHSNAQRSNTTRSTNEWISEPPGVTIRYVNGKPLGQLLACLVPTKRSGGATYAPLKIVPINSETQLKCTTESWLVFQINDATSDRSDNSGSYQVQLAR</sequence>
<dbReference type="AlphaFoldDB" id="A0A5C5Z4H1"/>
<dbReference type="Gene3D" id="2.60.120.430">
    <property type="entry name" value="Galactose-binding lectin"/>
    <property type="match status" value="1"/>
</dbReference>
<dbReference type="EMBL" id="SJPJ01000001">
    <property type="protein sequence ID" value="TWT81907.1"/>
    <property type="molecule type" value="Genomic_DNA"/>
</dbReference>
<dbReference type="RefSeq" id="WP_146398088.1">
    <property type="nucleotide sequence ID" value="NZ_SJPJ01000001.1"/>
</dbReference>
<gene>
    <name evidence="1" type="ORF">CA13_33620</name>
</gene>
<comment type="caution">
    <text evidence="1">The sequence shown here is derived from an EMBL/GenBank/DDBJ whole genome shotgun (WGS) entry which is preliminary data.</text>
</comment>
<accession>A0A5C5Z4H1</accession>
<proteinExistence type="predicted"/>
<dbReference type="Proteomes" id="UP000315010">
    <property type="component" value="Unassembled WGS sequence"/>
</dbReference>
<reference evidence="1 2" key="1">
    <citation type="submission" date="2019-02" db="EMBL/GenBank/DDBJ databases">
        <title>Deep-cultivation of Planctomycetes and their phenomic and genomic characterization uncovers novel biology.</title>
        <authorList>
            <person name="Wiegand S."/>
            <person name="Jogler M."/>
            <person name="Boedeker C."/>
            <person name="Pinto D."/>
            <person name="Vollmers J."/>
            <person name="Rivas-Marin E."/>
            <person name="Kohn T."/>
            <person name="Peeters S.H."/>
            <person name="Heuer A."/>
            <person name="Rast P."/>
            <person name="Oberbeckmann S."/>
            <person name="Bunk B."/>
            <person name="Jeske O."/>
            <person name="Meyerdierks A."/>
            <person name="Storesund J.E."/>
            <person name="Kallscheuer N."/>
            <person name="Luecker S."/>
            <person name="Lage O.M."/>
            <person name="Pohl T."/>
            <person name="Merkel B.J."/>
            <person name="Hornburger P."/>
            <person name="Mueller R.-W."/>
            <person name="Bruemmer F."/>
            <person name="Labrenz M."/>
            <person name="Spormann A.M."/>
            <person name="Op Den Camp H."/>
            <person name="Overmann J."/>
            <person name="Amann R."/>
            <person name="Jetten M.S.M."/>
            <person name="Mascher T."/>
            <person name="Medema M.H."/>
            <person name="Devos D.P."/>
            <person name="Kaster A.-K."/>
            <person name="Ovreas L."/>
            <person name="Rohde M."/>
            <person name="Galperin M.Y."/>
            <person name="Jogler C."/>
        </authorList>
    </citation>
    <scope>NUCLEOTIDE SEQUENCE [LARGE SCALE GENOMIC DNA]</scope>
    <source>
        <strain evidence="1 2">CA13</strain>
    </source>
</reference>